<comment type="function">
    <text evidence="1">Catalyzes the intermembrane transfer of phosphatidylglycerol and phosphatidylinositol.</text>
</comment>
<protein>
    <recommendedName>
        <fullName evidence="4">Phosphatidylglycerol/phosphatidylinositol transfer protein</fullName>
    </recommendedName>
</protein>
<keyword evidence="11" id="KW-1185">Reference proteome</keyword>
<sequence length="174" mass="18475">MTRLSSVALLALAFSGVVVAAPPALQEVVVAGDVHTAAGWSYTDCGIATDIVTINSLTVSPDPPKPGQDITVTVDATTSEVIEEGAYADVTVKLGLIKILRKTFDLCEEARNANATVQCPVEKGHYVITQTASLPKEIPPGKFNVAVQGYTANDEDMLCVNMVVDFTKGFPHLW</sequence>
<dbReference type="PANTHER" id="PTHR11306">
    <property type="entry name" value="NIEMANN PICK TYPE C2 PROTEIN NPC2-RELATED"/>
    <property type="match status" value="1"/>
</dbReference>
<evidence type="ECO:0000256" key="6">
    <source>
        <dbReference type="ARBA" id="ARBA00022729"/>
    </source>
</evidence>
<comment type="subunit">
    <text evidence="3">Monomer.</text>
</comment>
<keyword evidence="5" id="KW-0813">Transport</keyword>
<dbReference type="OrthoDB" id="6409159at2759"/>
<dbReference type="GO" id="GO:0032934">
    <property type="term" value="F:sterol binding"/>
    <property type="evidence" value="ECO:0007669"/>
    <property type="project" value="InterPro"/>
</dbReference>
<dbReference type="InterPro" id="IPR003172">
    <property type="entry name" value="ML_dom"/>
</dbReference>
<name>A0A9P6L761_9AGAM</name>
<reference evidence="10" key="2">
    <citation type="submission" date="2020-11" db="EMBL/GenBank/DDBJ databases">
        <authorList>
            <consortium name="DOE Joint Genome Institute"/>
            <person name="Kuo A."/>
            <person name="Miyauchi S."/>
            <person name="Kiss E."/>
            <person name="Drula E."/>
            <person name="Kohler A."/>
            <person name="Sanchez-Garcia M."/>
            <person name="Andreopoulos B."/>
            <person name="Barry K.W."/>
            <person name="Bonito G."/>
            <person name="Buee M."/>
            <person name="Carver A."/>
            <person name="Chen C."/>
            <person name="Cichocki N."/>
            <person name="Clum A."/>
            <person name="Culley D."/>
            <person name="Crous P.W."/>
            <person name="Fauchery L."/>
            <person name="Girlanda M."/>
            <person name="Hayes R."/>
            <person name="Keri Z."/>
            <person name="Labutti K."/>
            <person name="Lipzen A."/>
            <person name="Lombard V."/>
            <person name="Magnuson J."/>
            <person name="Maillard F."/>
            <person name="Morin E."/>
            <person name="Murat C."/>
            <person name="Nolan M."/>
            <person name="Ohm R."/>
            <person name="Pangilinan J."/>
            <person name="Pereira M."/>
            <person name="Perotto S."/>
            <person name="Peter M."/>
            <person name="Riley R."/>
            <person name="Sitrit Y."/>
            <person name="Stielow B."/>
            <person name="Szollosi G."/>
            <person name="Zifcakova L."/>
            <person name="Stursova M."/>
            <person name="Spatafora J.W."/>
            <person name="Tedersoo L."/>
            <person name="Vaario L.-M."/>
            <person name="Yamada A."/>
            <person name="Yan M."/>
            <person name="Wang P."/>
            <person name="Xu J."/>
            <person name="Bruns T."/>
            <person name="Baldrian P."/>
            <person name="Vilgalys R."/>
            <person name="Henrissat B."/>
            <person name="Grigoriev I.V."/>
            <person name="Hibbett D."/>
            <person name="Nagy L.G."/>
            <person name="Martin F.M."/>
        </authorList>
    </citation>
    <scope>NUCLEOTIDE SEQUENCE</scope>
    <source>
        <strain evidence="10">UH-Tt-Lm1</strain>
    </source>
</reference>
<dbReference type="InterPro" id="IPR039670">
    <property type="entry name" value="NPC2-like"/>
</dbReference>
<dbReference type="PANTHER" id="PTHR11306:SF0">
    <property type="entry name" value="PHOSPHATIDYLGLYCEROL_PHOSPHATIDYLINOSITOL TRANSFER PROTEIN"/>
    <property type="match status" value="1"/>
</dbReference>
<feature type="chain" id="PRO_5040133930" description="Phosphatidylglycerol/phosphatidylinositol transfer protein" evidence="8">
    <location>
        <begin position="21"/>
        <end position="174"/>
    </location>
</feature>
<feature type="signal peptide" evidence="8">
    <location>
        <begin position="1"/>
        <end position="20"/>
    </location>
</feature>
<proteinExistence type="inferred from homology"/>
<dbReference type="SUPFAM" id="SSF81296">
    <property type="entry name" value="E set domains"/>
    <property type="match status" value="1"/>
</dbReference>
<evidence type="ECO:0000256" key="2">
    <source>
        <dbReference type="ARBA" id="ARBA00006370"/>
    </source>
</evidence>
<evidence type="ECO:0000259" key="9">
    <source>
        <dbReference type="SMART" id="SM00737"/>
    </source>
</evidence>
<dbReference type="AlphaFoldDB" id="A0A9P6L761"/>
<dbReference type="Proteomes" id="UP000736335">
    <property type="component" value="Unassembled WGS sequence"/>
</dbReference>
<evidence type="ECO:0000256" key="3">
    <source>
        <dbReference type="ARBA" id="ARBA00011245"/>
    </source>
</evidence>
<dbReference type="Gene3D" id="2.70.220.10">
    <property type="entry name" value="Ganglioside GM2 activator"/>
    <property type="match status" value="1"/>
</dbReference>
<dbReference type="Pfam" id="PF02221">
    <property type="entry name" value="E1_DerP2_DerF2"/>
    <property type="match status" value="1"/>
</dbReference>
<dbReference type="CDD" id="cd00917">
    <property type="entry name" value="PG-PI_TP"/>
    <property type="match status" value="1"/>
</dbReference>
<gene>
    <name evidence="10" type="ORF">BJ322DRAFT_838228</name>
</gene>
<accession>A0A9P6L761</accession>
<evidence type="ECO:0000256" key="1">
    <source>
        <dbReference type="ARBA" id="ARBA00002053"/>
    </source>
</evidence>
<evidence type="ECO:0000313" key="11">
    <source>
        <dbReference type="Proteomes" id="UP000736335"/>
    </source>
</evidence>
<comment type="similarity">
    <text evidence="2">Belongs to the NPC2 family.</text>
</comment>
<dbReference type="SMART" id="SM00737">
    <property type="entry name" value="ML"/>
    <property type="match status" value="1"/>
</dbReference>
<evidence type="ECO:0000256" key="5">
    <source>
        <dbReference type="ARBA" id="ARBA00022448"/>
    </source>
</evidence>
<dbReference type="EMBL" id="WIUZ02000007">
    <property type="protein sequence ID" value="KAF9785545.1"/>
    <property type="molecule type" value="Genomic_DNA"/>
</dbReference>
<comment type="caution">
    <text evidence="10">The sequence shown here is derived from an EMBL/GenBank/DDBJ whole genome shotgun (WGS) entry which is preliminary data.</text>
</comment>
<dbReference type="InterPro" id="IPR014756">
    <property type="entry name" value="Ig_E-set"/>
</dbReference>
<evidence type="ECO:0000256" key="4">
    <source>
        <dbReference type="ARBA" id="ARBA00016056"/>
    </source>
</evidence>
<keyword evidence="6 8" id="KW-0732">Signal</keyword>
<evidence type="ECO:0000256" key="8">
    <source>
        <dbReference type="SAM" id="SignalP"/>
    </source>
</evidence>
<dbReference type="GO" id="GO:0032366">
    <property type="term" value="P:intracellular sterol transport"/>
    <property type="evidence" value="ECO:0007669"/>
    <property type="project" value="InterPro"/>
</dbReference>
<dbReference type="InterPro" id="IPR033917">
    <property type="entry name" value="ML_PG-PI_TP"/>
</dbReference>
<feature type="domain" description="MD-2-related lipid-recognition" evidence="9">
    <location>
        <begin position="42"/>
        <end position="164"/>
    </location>
</feature>
<evidence type="ECO:0000256" key="7">
    <source>
        <dbReference type="ARBA" id="ARBA00023055"/>
    </source>
</evidence>
<dbReference type="FunFam" id="2.70.220.10:FF:000004">
    <property type="entry name" value="Related to phosphatidylglycerol/phosphatidylinositol transfer protein"/>
    <property type="match status" value="1"/>
</dbReference>
<dbReference type="InterPro" id="IPR036846">
    <property type="entry name" value="GM2-AP_sf"/>
</dbReference>
<reference evidence="10" key="1">
    <citation type="journal article" date="2020" name="Nat. Commun.">
        <title>Large-scale genome sequencing of mycorrhizal fungi provides insights into the early evolution of symbiotic traits.</title>
        <authorList>
            <person name="Miyauchi S."/>
            <person name="Kiss E."/>
            <person name="Kuo A."/>
            <person name="Drula E."/>
            <person name="Kohler A."/>
            <person name="Sanchez-Garcia M."/>
            <person name="Morin E."/>
            <person name="Andreopoulos B."/>
            <person name="Barry K.W."/>
            <person name="Bonito G."/>
            <person name="Buee M."/>
            <person name="Carver A."/>
            <person name="Chen C."/>
            <person name="Cichocki N."/>
            <person name="Clum A."/>
            <person name="Culley D."/>
            <person name="Crous P.W."/>
            <person name="Fauchery L."/>
            <person name="Girlanda M."/>
            <person name="Hayes R.D."/>
            <person name="Keri Z."/>
            <person name="LaButti K."/>
            <person name="Lipzen A."/>
            <person name="Lombard V."/>
            <person name="Magnuson J."/>
            <person name="Maillard F."/>
            <person name="Murat C."/>
            <person name="Nolan M."/>
            <person name="Ohm R.A."/>
            <person name="Pangilinan J."/>
            <person name="Pereira M.F."/>
            <person name="Perotto S."/>
            <person name="Peter M."/>
            <person name="Pfister S."/>
            <person name="Riley R."/>
            <person name="Sitrit Y."/>
            <person name="Stielow J.B."/>
            <person name="Szollosi G."/>
            <person name="Zifcakova L."/>
            <person name="Stursova M."/>
            <person name="Spatafora J.W."/>
            <person name="Tedersoo L."/>
            <person name="Vaario L.M."/>
            <person name="Yamada A."/>
            <person name="Yan M."/>
            <person name="Wang P."/>
            <person name="Xu J."/>
            <person name="Bruns T."/>
            <person name="Baldrian P."/>
            <person name="Vilgalys R."/>
            <person name="Dunand C."/>
            <person name="Henrissat B."/>
            <person name="Grigoriev I.V."/>
            <person name="Hibbett D."/>
            <person name="Nagy L.G."/>
            <person name="Martin F.M."/>
        </authorList>
    </citation>
    <scope>NUCLEOTIDE SEQUENCE</scope>
    <source>
        <strain evidence="10">UH-Tt-Lm1</strain>
    </source>
</reference>
<evidence type="ECO:0000313" key="10">
    <source>
        <dbReference type="EMBL" id="KAF9785545.1"/>
    </source>
</evidence>
<organism evidence="10 11">
    <name type="scientific">Thelephora terrestris</name>
    <dbReference type="NCBI Taxonomy" id="56493"/>
    <lineage>
        <taxon>Eukaryota</taxon>
        <taxon>Fungi</taxon>
        <taxon>Dikarya</taxon>
        <taxon>Basidiomycota</taxon>
        <taxon>Agaricomycotina</taxon>
        <taxon>Agaricomycetes</taxon>
        <taxon>Thelephorales</taxon>
        <taxon>Thelephoraceae</taxon>
        <taxon>Thelephora</taxon>
    </lineage>
</organism>
<keyword evidence="7" id="KW-0445">Lipid transport</keyword>